<organism evidence="10 11">
    <name type="scientific">Acidisarcina polymorpha</name>
    <dbReference type="NCBI Taxonomy" id="2211140"/>
    <lineage>
        <taxon>Bacteria</taxon>
        <taxon>Pseudomonadati</taxon>
        <taxon>Acidobacteriota</taxon>
        <taxon>Terriglobia</taxon>
        <taxon>Terriglobales</taxon>
        <taxon>Acidobacteriaceae</taxon>
        <taxon>Acidisarcina</taxon>
    </lineage>
</organism>
<feature type="transmembrane region" description="Helical" evidence="8">
    <location>
        <begin position="89"/>
        <end position="109"/>
    </location>
</feature>
<sequence>MLSSRARHWIFVVLALACGAALRLWFIHAYPEVDGDPLIYGDIAKNWLQHGIYGLTTDHGIRPTLIRLPGYPAFLALCFTLFGMEHYHAVMFFQTAIDLGTCLLIAALVRRLWSRRAAMVALWLAALCPFTANYAATPLAETLSIFCVALGFYALVRLLENPYLRWLLLLSFSMSYATLLRPDGALLAVALCPAIVLCSLRRSSISRLATGRALKLAILAGILSVLPFVPWAARNWRTFHIFQPLAPRYAMDPGDFTYPGFNRWVKTWCVDLVSTSEVYWNGNSDKIDIGKLPSRAFDSPAQYQQTKQLLDDYNETTTLSPEIDVRFEELAQQRTQGHAIRSYLVLPLMRLADMWLRPRTELLWIEMRWWDHYHHPEESDFVFVYAALNLGYLVAAVAGFVRRPPLAAVMLAFVLLRCALLFTLEAPEPRYTLECFPVVIALAAIAFGGRRDVPASASV</sequence>
<evidence type="ECO:0000256" key="1">
    <source>
        <dbReference type="ARBA" id="ARBA00004651"/>
    </source>
</evidence>
<keyword evidence="11" id="KW-1185">Reference proteome</keyword>
<dbReference type="InterPro" id="IPR050297">
    <property type="entry name" value="LipidA_mod_glycosyltrf_83"/>
</dbReference>
<evidence type="ECO:0000256" key="2">
    <source>
        <dbReference type="ARBA" id="ARBA00022475"/>
    </source>
</evidence>
<dbReference type="PANTHER" id="PTHR33908">
    <property type="entry name" value="MANNOSYLTRANSFERASE YKCB-RELATED"/>
    <property type="match status" value="1"/>
</dbReference>
<evidence type="ECO:0000313" key="10">
    <source>
        <dbReference type="EMBL" id="AXC12841.1"/>
    </source>
</evidence>
<feature type="domain" description="Glycosyltransferase RgtA/B/C/D-like" evidence="9">
    <location>
        <begin position="69"/>
        <end position="231"/>
    </location>
</feature>
<evidence type="ECO:0000256" key="5">
    <source>
        <dbReference type="ARBA" id="ARBA00022692"/>
    </source>
</evidence>
<evidence type="ECO:0000256" key="8">
    <source>
        <dbReference type="SAM" id="Phobius"/>
    </source>
</evidence>
<dbReference type="GO" id="GO:0005886">
    <property type="term" value="C:plasma membrane"/>
    <property type="evidence" value="ECO:0007669"/>
    <property type="project" value="UniProtKB-SubCell"/>
</dbReference>
<feature type="transmembrane region" description="Helical" evidence="8">
    <location>
        <begin position="185"/>
        <end position="201"/>
    </location>
</feature>
<dbReference type="PROSITE" id="PS51257">
    <property type="entry name" value="PROKAR_LIPOPROTEIN"/>
    <property type="match status" value="1"/>
</dbReference>
<keyword evidence="3" id="KW-0328">Glycosyltransferase</keyword>
<keyword evidence="2" id="KW-1003">Cell membrane</keyword>
<dbReference type="Proteomes" id="UP000253606">
    <property type="component" value="Chromosome"/>
</dbReference>
<dbReference type="EMBL" id="CP030840">
    <property type="protein sequence ID" value="AXC12841.1"/>
    <property type="molecule type" value="Genomic_DNA"/>
</dbReference>
<name>A0A2Z5G106_9BACT</name>
<evidence type="ECO:0000259" key="9">
    <source>
        <dbReference type="Pfam" id="PF13231"/>
    </source>
</evidence>
<evidence type="ECO:0000256" key="6">
    <source>
        <dbReference type="ARBA" id="ARBA00022989"/>
    </source>
</evidence>
<dbReference type="InterPro" id="IPR038731">
    <property type="entry name" value="RgtA/B/C-like"/>
</dbReference>
<keyword evidence="4 10" id="KW-0808">Transferase</keyword>
<keyword evidence="7 8" id="KW-0472">Membrane</keyword>
<feature type="transmembrane region" description="Helical" evidence="8">
    <location>
        <begin position="138"/>
        <end position="156"/>
    </location>
</feature>
<dbReference type="KEGG" id="abas:ACPOL_3556"/>
<dbReference type="GO" id="GO:0009103">
    <property type="term" value="P:lipopolysaccharide biosynthetic process"/>
    <property type="evidence" value="ECO:0007669"/>
    <property type="project" value="UniProtKB-ARBA"/>
</dbReference>
<dbReference type="AlphaFoldDB" id="A0A2Z5G106"/>
<keyword evidence="6 8" id="KW-1133">Transmembrane helix</keyword>
<keyword evidence="5 8" id="KW-0812">Transmembrane</keyword>
<dbReference type="Pfam" id="PF13231">
    <property type="entry name" value="PMT_2"/>
    <property type="match status" value="1"/>
</dbReference>
<evidence type="ECO:0000313" key="11">
    <source>
        <dbReference type="Proteomes" id="UP000253606"/>
    </source>
</evidence>
<proteinExistence type="predicted"/>
<comment type="subcellular location">
    <subcellularLocation>
        <location evidence="1">Cell membrane</location>
        <topology evidence="1">Multi-pass membrane protein</topology>
    </subcellularLocation>
</comment>
<protein>
    <submittedName>
        <fullName evidence="10">Putative O-linked GlcNAc transferase-putative TPR-containing transmembrane protein</fullName>
    </submittedName>
</protein>
<accession>A0A2Z5G106</accession>
<evidence type="ECO:0000256" key="7">
    <source>
        <dbReference type="ARBA" id="ARBA00023136"/>
    </source>
</evidence>
<gene>
    <name evidence="10" type="ORF">ACPOL_3556</name>
</gene>
<evidence type="ECO:0000256" key="3">
    <source>
        <dbReference type="ARBA" id="ARBA00022676"/>
    </source>
</evidence>
<reference evidence="10 11" key="1">
    <citation type="journal article" date="2018" name="Front. Microbiol.">
        <title>Hydrolytic Capabilities as a Key to Environmental Success: Chitinolytic and Cellulolytic Acidobacteria From Acidic Sub-arctic Soils and Boreal Peatlands.</title>
        <authorList>
            <person name="Belova S.E."/>
            <person name="Ravin N.V."/>
            <person name="Pankratov T.A."/>
            <person name="Rakitin A.L."/>
            <person name="Ivanova A.A."/>
            <person name="Beletsky A.V."/>
            <person name="Mardanov A.V."/>
            <person name="Sinninghe Damste J.S."/>
            <person name="Dedysh S.N."/>
        </authorList>
    </citation>
    <scope>NUCLEOTIDE SEQUENCE [LARGE SCALE GENOMIC DNA]</scope>
    <source>
        <strain evidence="10 11">SBC82</strain>
    </source>
</reference>
<dbReference type="GO" id="GO:0016763">
    <property type="term" value="F:pentosyltransferase activity"/>
    <property type="evidence" value="ECO:0007669"/>
    <property type="project" value="TreeGrafter"/>
</dbReference>
<dbReference type="OrthoDB" id="109915at2"/>
<feature type="transmembrane region" description="Helical" evidence="8">
    <location>
        <begin position="213"/>
        <end position="233"/>
    </location>
</feature>
<dbReference type="PANTHER" id="PTHR33908:SF11">
    <property type="entry name" value="MEMBRANE PROTEIN"/>
    <property type="match status" value="1"/>
</dbReference>
<evidence type="ECO:0000256" key="4">
    <source>
        <dbReference type="ARBA" id="ARBA00022679"/>
    </source>
</evidence>
<dbReference type="RefSeq" id="WP_114207959.1">
    <property type="nucleotide sequence ID" value="NZ_CP030840.1"/>
</dbReference>